<reference evidence="2 3" key="1">
    <citation type="submission" date="2017-10" db="EMBL/GenBank/DDBJ databases">
        <title>Bifidobacterium xylocopum sp. nov. and Bifidobacterium aemilianum sp. nov., from the carpenter bee (Xylocopa violacea) digestive tract.</title>
        <authorList>
            <person name="Alberoni D."/>
            <person name="Baffoni L."/>
            <person name="Di Gioia D."/>
            <person name="Gaggia F."/>
            <person name="Biavati B."/>
        </authorList>
    </citation>
    <scope>NUCLEOTIDE SEQUENCE [LARGE SCALE GENOMIC DNA]</scope>
    <source>
        <strain evidence="2 3">XV2</strain>
    </source>
</reference>
<evidence type="ECO:0000313" key="2">
    <source>
        <dbReference type="EMBL" id="RBP98732.1"/>
    </source>
</evidence>
<feature type="compositionally biased region" description="Basic and acidic residues" evidence="1">
    <location>
        <begin position="187"/>
        <end position="197"/>
    </location>
</feature>
<feature type="compositionally biased region" description="Polar residues" evidence="1">
    <location>
        <begin position="220"/>
        <end position="231"/>
    </location>
</feature>
<sequence length="254" mass="27062">WKGTSIEQTRPTPEREFPTWRPNPDKSWILKDPASGRWQAVIDPSKSNTTGADEHTFLDGDKVGGVVNGTVDPHLIEAPTKFELADDWSAADYLVDQEGGTAAMRVYEADAVAGPDGHYRQSSVADIANRGRDVTAQFDITLQGNKAVATAKPAYLAKLRGMGAPLQVTLLVPFTVNFANGGGAGQVRRDSGRRPGDEMTFCEAPGAGPASGRALKNKGSETVNNQETPTNEPKICGYVPPVRKDVVSEASQGG</sequence>
<organism evidence="2 3">
    <name type="scientific">Bifidobacterium xylocopae</name>
    <dbReference type="NCBI Taxonomy" id="2493119"/>
    <lineage>
        <taxon>Bacteria</taxon>
        <taxon>Bacillati</taxon>
        <taxon>Actinomycetota</taxon>
        <taxon>Actinomycetes</taxon>
        <taxon>Bifidobacteriales</taxon>
        <taxon>Bifidobacteriaceae</taxon>
        <taxon>Bifidobacterium</taxon>
    </lineage>
</organism>
<dbReference type="AlphaFoldDB" id="A0A366KBW5"/>
<feature type="non-terminal residue" evidence="2">
    <location>
        <position position="1"/>
    </location>
</feature>
<name>A0A366KBW5_9BIFI</name>
<comment type="caution">
    <text evidence="2">The sequence shown here is derived from an EMBL/GenBank/DDBJ whole genome shotgun (WGS) entry which is preliminary data.</text>
</comment>
<accession>A0A366KBW5</accession>
<protein>
    <submittedName>
        <fullName evidence="2">Phage tail protein</fullName>
    </submittedName>
</protein>
<evidence type="ECO:0000313" key="3">
    <source>
        <dbReference type="Proteomes" id="UP000252345"/>
    </source>
</evidence>
<feature type="region of interest" description="Disordered" evidence="1">
    <location>
        <begin position="182"/>
        <end position="240"/>
    </location>
</feature>
<feature type="compositionally biased region" description="Polar residues" evidence="1">
    <location>
        <begin position="1"/>
        <end position="11"/>
    </location>
</feature>
<dbReference type="Proteomes" id="UP000252345">
    <property type="component" value="Unassembled WGS sequence"/>
</dbReference>
<keyword evidence="3" id="KW-1185">Reference proteome</keyword>
<proteinExistence type="predicted"/>
<feature type="non-terminal residue" evidence="2">
    <location>
        <position position="254"/>
    </location>
</feature>
<gene>
    <name evidence="2" type="ORF">CRD59_07515</name>
</gene>
<evidence type="ECO:0000256" key="1">
    <source>
        <dbReference type="SAM" id="MobiDB-lite"/>
    </source>
</evidence>
<dbReference type="EMBL" id="PDCH01000036">
    <property type="protein sequence ID" value="RBP98732.1"/>
    <property type="molecule type" value="Genomic_DNA"/>
</dbReference>
<feature type="region of interest" description="Disordered" evidence="1">
    <location>
        <begin position="1"/>
        <end position="31"/>
    </location>
</feature>